<dbReference type="PATRIC" id="fig|1030841.3.peg.1408"/>
<evidence type="ECO:0000313" key="2">
    <source>
        <dbReference type="Proteomes" id="UP000005336"/>
    </source>
</evidence>
<proteinExistence type="predicted"/>
<dbReference type="HOGENOM" id="CLU_3219137_0_0_4"/>
<organism evidence="1 2">
    <name type="scientific">Neisseria wadsworthii 9715</name>
    <dbReference type="NCBI Taxonomy" id="1030841"/>
    <lineage>
        <taxon>Bacteria</taxon>
        <taxon>Pseudomonadati</taxon>
        <taxon>Pseudomonadota</taxon>
        <taxon>Betaproteobacteria</taxon>
        <taxon>Neisseriales</taxon>
        <taxon>Neisseriaceae</taxon>
        <taxon>Neisseria</taxon>
    </lineage>
</organism>
<accession>G4CQR5</accession>
<dbReference type="Proteomes" id="UP000005336">
    <property type="component" value="Unassembled WGS sequence"/>
</dbReference>
<protein>
    <submittedName>
        <fullName evidence="1">Uncharacterized protein</fullName>
    </submittedName>
</protein>
<name>G4CQR5_9NEIS</name>
<reference evidence="1 2" key="1">
    <citation type="submission" date="2011-06" db="EMBL/GenBank/DDBJ databases">
        <authorList>
            <person name="Muzny D."/>
            <person name="Qin X."/>
            <person name="Deng J."/>
            <person name="Jiang H."/>
            <person name="Liu Y."/>
            <person name="Qu J."/>
            <person name="Song X.-Z."/>
            <person name="Zhang L."/>
            <person name="Thornton R."/>
            <person name="Coyle M."/>
            <person name="Francisco L."/>
            <person name="Jackson L."/>
            <person name="Javaid M."/>
            <person name="Korchina V."/>
            <person name="Kovar C."/>
            <person name="Mata R."/>
            <person name="Mathew T."/>
            <person name="Ngo R."/>
            <person name="Nguyen L."/>
            <person name="Nguyen N."/>
            <person name="Okwuonu G."/>
            <person name="Ongeri F."/>
            <person name="Pham C."/>
            <person name="Simmons D."/>
            <person name="Wilczek-Boney K."/>
            <person name="Hale W."/>
            <person name="Jakkamsetti A."/>
            <person name="Pham P."/>
            <person name="Ruth R."/>
            <person name="San Lucas F."/>
            <person name="Warren J."/>
            <person name="Zhang J."/>
            <person name="Zhao Z."/>
            <person name="Zhou C."/>
            <person name="Zhu D."/>
            <person name="Lee S."/>
            <person name="Bess C."/>
            <person name="Blankenburg K."/>
            <person name="Forbes L."/>
            <person name="Fu Q."/>
            <person name="Gubbala S."/>
            <person name="Hirani K."/>
            <person name="Jayaseelan J.C."/>
            <person name="Lara F."/>
            <person name="Munidasa M."/>
            <person name="Palculict T."/>
            <person name="Patil S."/>
            <person name="Pu L.-L."/>
            <person name="Saada N."/>
            <person name="Tang L."/>
            <person name="Weissenberger G."/>
            <person name="Zhu Y."/>
            <person name="Hemphill L."/>
            <person name="Shang Y."/>
            <person name="Youmans B."/>
            <person name="Ayvaz T."/>
            <person name="Ross M."/>
            <person name="Santibanez J."/>
            <person name="Aqrawi P."/>
            <person name="Gross S."/>
            <person name="Joshi V."/>
            <person name="Fowler G."/>
            <person name="Nazareth L."/>
            <person name="Reid J."/>
            <person name="Worley K."/>
            <person name="Petrosino J."/>
            <person name="Highlander S."/>
            <person name="Gibbs R."/>
        </authorList>
    </citation>
    <scope>NUCLEOTIDE SEQUENCE [LARGE SCALE GENOMIC DNA]</scope>
    <source>
        <strain evidence="1 2">9715</strain>
    </source>
</reference>
<keyword evidence="2" id="KW-1185">Reference proteome</keyword>
<gene>
    <name evidence="1" type="ORF">HMPREF9370_1425</name>
</gene>
<dbReference type="AlphaFoldDB" id="G4CQR5"/>
<dbReference type="STRING" id="1030841.HMPREF9370_1425"/>
<sequence>MPKATTLPAPPQPLLPLHFTTKYGFIRFYCAVKNGISFPELNND</sequence>
<dbReference type="EMBL" id="AGAZ01000051">
    <property type="protein sequence ID" value="EGZ46167.1"/>
    <property type="molecule type" value="Genomic_DNA"/>
</dbReference>
<evidence type="ECO:0000313" key="1">
    <source>
        <dbReference type="EMBL" id="EGZ46167.1"/>
    </source>
</evidence>
<comment type="caution">
    <text evidence="1">The sequence shown here is derived from an EMBL/GenBank/DDBJ whole genome shotgun (WGS) entry which is preliminary data.</text>
</comment>